<dbReference type="SMART" id="SM00320">
    <property type="entry name" value="WD40"/>
    <property type="match status" value="4"/>
</dbReference>
<dbReference type="GO" id="GO:0000480">
    <property type="term" value="P:endonucleolytic cleavage in 5'-ETS of tricistronic rRNA transcript (SSU-rRNA, 5.8S rRNA, LSU-rRNA)"/>
    <property type="evidence" value="ECO:0007669"/>
    <property type="project" value="TreeGrafter"/>
</dbReference>
<dbReference type="GO" id="GO:0000472">
    <property type="term" value="P:endonucleolytic cleavage to generate mature 5'-end of SSU-rRNA from (SSU-rRNA, 5.8S rRNA, LSU-rRNA)"/>
    <property type="evidence" value="ECO:0007669"/>
    <property type="project" value="TreeGrafter"/>
</dbReference>
<organism evidence="5">
    <name type="scientific">Gongylonema pulchrum</name>
    <dbReference type="NCBI Taxonomy" id="637853"/>
    <lineage>
        <taxon>Eukaryota</taxon>
        <taxon>Metazoa</taxon>
        <taxon>Ecdysozoa</taxon>
        <taxon>Nematoda</taxon>
        <taxon>Chromadorea</taxon>
        <taxon>Rhabditida</taxon>
        <taxon>Spirurina</taxon>
        <taxon>Spiruromorpha</taxon>
        <taxon>Spiruroidea</taxon>
        <taxon>Gongylonematidae</taxon>
        <taxon>Gongylonema</taxon>
    </lineage>
</organism>
<sequence length="282" mass="31438">MILFALRCDKAVYAGVIVWNLEERSCIASLRGTGAVSAVEFVKQNSVLVGYSDGGVSFFSLHGEKKLLHRWNNHTSQIVGIFVSAMPEAVFISRDQTLSVVNIDTMEKIKVLPLFEPIESAVVVQGSLFTVGEEGVLKCWNLQNAKLLKSANISTCRVDTVLYNASRGKFLLATSDFNVFLVHEETFKIERQFVGFNDQIFDICYIGTEHQYLVVATNSADLRLYDTTNWSCRLITGTSFFMRFVLCNSSKKRILSRGCLCVCLSAATCPRLSTREPQKLGS</sequence>
<keyword evidence="1" id="KW-0853">WD repeat</keyword>
<protein>
    <submittedName>
        <fullName evidence="5">WD_REPEATS_REGION domain-containing protein</fullName>
    </submittedName>
</protein>
<keyword evidence="2" id="KW-0677">Repeat</keyword>
<dbReference type="InterPro" id="IPR001680">
    <property type="entry name" value="WD40_rpt"/>
</dbReference>
<evidence type="ECO:0000256" key="2">
    <source>
        <dbReference type="ARBA" id="ARBA00022737"/>
    </source>
</evidence>
<reference evidence="5" key="1">
    <citation type="submission" date="2016-06" db="UniProtKB">
        <authorList>
            <consortium name="WormBaseParasite"/>
        </authorList>
    </citation>
    <scope>IDENTIFICATION</scope>
</reference>
<proteinExistence type="predicted"/>
<dbReference type="AlphaFoldDB" id="A0A183D6Q6"/>
<accession>A0A183D6Q6</accession>
<dbReference type="PANTHER" id="PTHR19854">
    <property type="entry name" value="TRANSDUCIN BETA-LIKE 3"/>
    <property type="match status" value="1"/>
</dbReference>
<evidence type="ECO:0000313" key="3">
    <source>
        <dbReference type="EMBL" id="VDK44590.1"/>
    </source>
</evidence>
<dbReference type="SUPFAM" id="SSF50978">
    <property type="entry name" value="WD40 repeat-like"/>
    <property type="match status" value="1"/>
</dbReference>
<evidence type="ECO:0000256" key="1">
    <source>
        <dbReference type="ARBA" id="ARBA00022574"/>
    </source>
</evidence>
<dbReference type="GO" id="GO:0030686">
    <property type="term" value="C:90S preribosome"/>
    <property type="evidence" value="ECO:0007669"/>
    <property type="project" value="TreeGrafter"/>
</dbReference>
<evidence type="ECO:0000313" key="4">
    <source>
        <dbReference type="Proteomes" id="UP000271098"/>
    </source>
</evidence>
<name>A0A183D6Q6_9BILA</name>
<dbReference type="Gene3D" id="2.130.10.10">
    <property type="entry name" value="YVTN repeat-like/Quinoprotein amine dehydrogenase"/>
    <property type="match status" value="2"/>
</dbReference>
<dbReference type="Proteomes" id="UP000271098">
    <property type="component" value="Unassembled WGS sequence"/>
</dbReference>
<keyword evidence="4" id="KW-1185">Reference proteome</keyword>
<evidence type="ECO:0000313" key="5">
    <source>
        <dbReference type="WBParaSite" id="GPUH_0000440401-mRNA-1"/>
    </source>
</evidence>
<dbReference type="GO" id="GO:0034511">
    <property type="term" value="F:U3 snoRNA binding"/>
    <property type="evidence" value="ECO:0007669"/>
    <property type="project" value="TreeGrafter"/>
</dbReference>
<dbReference type="EMBL" id="UYRT01008257">
    <property type="protein sequence ID" value="VDK44590.1"/>
    <property type="molecule type" value="Genomic_DNA"/>
</dbReference>
<dbReference type="WBParaSite" id="GPUH_0000440401-mRNA-1">
    <property type="protein sequence ID" value="GPUH_0000440401-mRNA-1"/>
    <property type="gene ID" value="GPUH_0000440401"/>
</dbReference>
<reference evidence="3 4" key="2">
    <citation type="submission" date="2018-11" db="EMBL/GenBank/DDBJ databases">
        <authorList>
            <consortium name="Pathogen Informatics"/>
        </authorList>
    </citation>
    <scope>NUCLEOTIDE SEQUENCE [LARGE SCALE GENOMIC DNA]</scope>
</reference>
<dbReference type="OrthoDB" id="5414888at2759"/>
<dbReference type="InterPro" id="IPR036322">
    <property type="entry name" value="WD40_repeat_dom_sf"/>
</dbReference>
<dbReference type="InterPro" id="IPR015943">
    <property type="entry name" value="WD40/YVTN_repeat-like_dom_sf"/>
</dbReference>
<dbReference type="GO" id="GO:0005730">
    <property type="term" value="C:nucleolus"/>
    <property type="evidence" value="ECO:0007669"/>
    <property type="project" value="TreeGrafter"/>
</dbReference>
<gene>
    <name evidence="3" type="ORF">GPUH_LOCUS4396</name>
</gene>
<dbReference type="PANTHER" id="PTHR19854:SF15">
    <property type="entry name" value="TRANSDUCIN BETA-LIKE PROTEIN 3"/>
    <property type="match status" value="1"/>
</dbReference>